<evidence type="ECO:0000259" key="4">
    <source>
        <dbReference type="Pfam" id="PF14833"/>
    </source>
</evidence>
<dbReference type="EC" id="1.1.-.-" evidence="5"/>
<keyword evidence="2" id="KW-0520">NAD</keyword>
<dbReference type="PIRSF" id="PIRSF000103">
    <property type="entry name" value="HIBADH"/>
    <property type="match status" value="1"/>
</dbReference>
<feature type="domain" description="3-hydroxyisobutyrate dehydrogenase-like NAD-binding" evidence="4">
    <location>
        <begin position="160"/>
        <end position="277"/>
    </location>
</feature>
<dbReference type="InterPro" id="IPR036291">
    <property type="entry name" value="NAD(P)-bd_dom_sf"/>
</dbReference>
<dbReference type="InterPro" id="IPR013328">
    <property type="entry name" value="6PGD_dom2"/>
</dbReference>
<reference evidence="5 6" key="1">
    <citation type="submission" date="2024-01" db="EMBL/GenBank/DDBJ databases">
        <authorList>
            <person name="Deng Y."/>
            <person name="Su J."/>
        </authorList>
    </citation>
    <scope>NUCLEOTIDE SEQUENCE [LARGE SCALE GENOMIC DNA]</scope>
    <source>
        <strain evidence="5 6">CPCC 100088</strain>
    </source>
</reference>
<name>A0ABV1SEN2_9RHOB</name>
<dbReference type="InterPro" id="IPR015815">
    <property type="entry name" value="HIBADH-related"/>
</dbReference>
<proteinExistence type="predicted"/>
<evidence type="ECO:0000259" key="3">
    <source>
        <dbReference type="Pfam" id="PF03446"/>
    </source>
</evidence>
<organism evidence="5 6">
    <name type="scientific">Thioclava kandeliae</name>
    <dbReference type="NCBI Taxonomy" id="3070818"/>
    <lineage>
        <taxon>Bacteria</taxon>
        <taxon>Pseudomonadati</taxon>
        <taxon>Pseudomonadota</taxon>
        <taxon>Alphaproteobacteria</taxon>
        <taxon>Rhodobacterales</taxon>
        <taxon>Paracoccaceae</taxon>
        <taxon>Thioclava</taxon>
    </lineage>
</organism>
<dbReference type="InterPro" id="IPR029154">
    <property type="entry name" value="HIBADH-like_NADP-bd"/>
</dbReference>
<evidence type="ECO:0000313" key="5">
    <source>
        <dbReference type="EMBL" id="MER5171096.1"/>
    </source>
</evidence>
<keyword evidence="6" id="KW-1185">Reference proteome</keyword>
<gene>
    <name evidence="5" type="ORF">VSX56_04840</name>
</gene>
<keyword evidence="1 5" id="KW-0560">Oxidoreductase</keyword>
<feature type="domain" description="6-phosphogluconate dehydrogenase NADP-binding" evidence="3">
    <location>
        <begin position="2"/>
        <end position="155"/>
    </location>
</feature>
<sequence>MTIAFLGTGLMGAPMVRCLLRAGHHVTVWNRAPEKAAALVEDGARHAQTPREAVARAELVFTMLSDGAAVDDVLFAQGGLPQKGATFVDCSSIAPDVARAHARRLAQAGIDYVDCPVSGGVDGARAGTLALMAGGSADNIARIAPVMAALGRLTHVGPTGAGQVCKLANQQIVAITIGALAEAMVMVGAAGADRARFRDAIRGGFAESRILELHGQRMIDRDFTPGGPARLQLKDLDGMLGQAATHALDLPLSKEIRRLFAQFVAQGHAETDHSGLLIHLEALNACDPVEETQ</sequence>
<dbReference type="InterPro" id="IPR008927">
    <property type="entry name" value="6-PGluconate_DH-like_C_sf"/>
</dbReference>
<reference evidence="5 6" key="2">
    <citation type="submission" date="2024-06" db="EMBL/GenBank/DDBJ databases">
        <title>Thioclava kandeliae sp. nov. from a rhizosphere soil sample of Kandelia candel in a mangrove.</title>
        <authorList>
            <person name="Mu T."/>
        </authorList>
    </citation>
    <scope>NUCLEOTIDE SEQUENCE [LARGE SCALE GENOMIC DNA]</scope>
    <source>
        <strain evidence="5 6">CPCC 100088</strain>
    </source>
</reference>
<dbReference type="GO" id="GO:0016491">
    <property type="term" value="F:oxidoreductase activity"/>
    <property type="evidence" value="ECO:0007669"/>
    <property type="project" value="UniProtKB-KW"/>
</dbReference>
<dbReference type="Pfam" id="PF03446">
    <property type="entry name" value="NAD_binding_2"/>
    <property type="match status" value="1"/>
</dbReference>
<evidence type="ECO:0000256" key="1">
    <source>
        <dbReference type="ARBA" id="ARBA00023002"/>
    </source>
</evidence>
<dbReference type="InterPro" id="IPR006115">
    <property type="entry name" value="6PGDH_NADP-bd"/>
</dbReference>
<dbReference type="SUPFAM" id="SSF48179">
    <property type="entry name" value="6-phosphogluconate dehydrogenase C-terminal domain-like"/>
    <property type="match status" value="1"/>
</dbReference>
<protein>
    <submittedName>
        <fullName evidence="5">NAD(P)-dependent oxidoreductase</fullName>
        <ecNumber evidence="5">1.1.-.-</ecNumber>
    </submittedName>
</protein>
<dbReference type="RefSeq" id="WP_350935254.1">
    <property type="nucleotide sequence ID" value="NZ_JAYWLC010000003.1"/>
</dbReference>
<dbReference type="EMBL" id="JAYWLC010000003">
    <property type="protein sequence ID" value="MER5171096.1"/>
    <property type="molecule type" value="Genomic_DNA"/>
</dbReference>
<dbReference type="PANTHER" id="PTHR43060:SF15">
    <property type="entry name" value="3-HYDROXYISOBUTYRATE DEHYDROGENASE-LIKE 1, MITOCHONDRIAL-RELATED"/>
    <property type="match status" value="1"/>
</dbReference>
<dbReference type="Pfam" id="PF14833">
    <property type="entry name" value="NAD_binding_11"/>
    <property type="match status" value="1"/>
</dbReference>
<dbReference type="Proteomes" id="UP001438953">
    <property type="component" value="Unassembled WGS sequence"/>
</dbReference>
<dbReference type="Gene3D" id="3.40.50.720">
    <property type="entry name" value="NAD(P)-binding Rossmann-like Domain"/>
    <property type="match status" value="1"/>
</dbReference>
<evidence type="ECO:0000256" key="2">
    <source>
        <dbReference type="ARBA" id="ARBA00023027"/>
    </source>
</evidence>
<evidence type="ECO:0000313" key="6">
    <source>
        <dbReference type="Proteomes" id="UP001438953"/>
    </source>
</evidence>
<accession>A0ABV1SEN2</accession>
<dbReference type="SUPFAM" id="SSF51735">
    <property type="entry name" value="NAD(P)-binding Rossmann-fold domains"/>
    <property type="match status" value="1"/>
</dbReference>
<comment type="caution">
    <text evidence="5">The sequence shown here is derived from an EMBL/GenBank/DDBJ whole genome shotgun (WGS) entry which is preliminary data.</text>
</comment>
<dbReference type="PANTHER" id="PTHR43060">
    <property type="entry name" value="3-HYDROXYISOBUTYRATE DEHYDROGENASE-LIKE 1, MITOCHONDRIAL-RELATED"/>
    <property type="match status" value="1"/>
</dbReference>
<dbReference type="Gene3D" id="1.10.1040.10">
    <property type="entry name" value="N-(1-d-carboxylethyl)-l-norvaline Dehydrogenase, domain 2"/>
    <property type="match status" value="1"/>
</dbReference>